<dbReference type="Gene3D" id="3.40.50.300">
    <property type="entry name" value="P-loop containing nucleotide triphosphate hydrolases"/>
    <property type="match status" value="1"/>
</dbReference>
<dbReference type="InterPro" id="IPR036640">
    <property type="entry name" value="ABC1_TM_sf"/>
</dbReference>
<reference evidence="10 11" key="1">
    <citation type="submission" date="2020-08" db="EMBL/GenBank/DDBJ databases">
        <title>Sequencing the genomes of 1000 actinobacteria strains.</title>
        <authorList>
            <person name="Klenk H.-P."/>
        </authorList>
    </citation>
    <scope>NUCLEOTIDE SEQUENCE [LARGE SCALE GENOMIC DNA]</scope>
    <source>
        <strain evidence="10 11">DSM 45362</strain>
    </source>
</reference>
<dbReference type="RefSeq" id="WP_184837033.1">
    <property type="nucleotide sequence ID" value="NZ_JACHMN010000002.1"/>
</dbReference>
<keyword evidence="2 7" id="KW-0812">Transmembrane</keyword>
<dbReference type="PANTHER" id="PTHR43394:SF1">
    <property type="entry name" value="ATP-BINDING CASSETTE SUB-FAMILY B MEMBER 10, MITOCHONDRIAL"/>
    <property type="match status" value="1"/>
</dbReference>
<comment type="subcellular location">
    <subcellularLocation>
        <location evidence="1">Cell membrane</location>
        <topology evidence="1">Multi-pass membrane protein</topology>
    </subcellularLocation>
</comment>
<evidence type="ECO:0000313" key="11">
    <source>
        <dbReference type="Proteomes" id="UP000587527"/>
    </source>
</evidence>
<accession>A0A841BNY7</accession>
<dbReference type="GO" id="GO:0016887">
    <property type="term" value="F:ATP hydrolysis activity"/>
    <property type="evidence" value="ECO:0007669"/>
    <property type="project" value="InterPro"/>
</dbReference>
<keyword evidence="6 7" id="KW-0472">Membrane</keyword>
<evidence type="ECO:0000256" key="4">
    <source>
        <dbReference type="ARBA" id="ARBA00022840"/>
    </source>
</evidence>
<dbReference type="PROSITE" id="PS00211">
    <property type="entry name" value="ABC_TRANSPORTER_1"/>
    <property type="match status" value="1"/>
</dbReference>
<dbReference type="InterPro" id="IPR011527">
    <property type="entry name" value="ABC1_TM_dom"/>
</dbReference>
<dbReference type="Gene3D" id="1.20.1560.10">
    <property type="entry name" value="ABC transporter type 1, transmembrane domain"/>
    <property type="match status" value="1"/>
</dbReference>
<evidence type="ECO:0000256" key="5">
    <source>
        <dbReference type="ARBA" id="ARBA00022989"/>
    </source>
</evidence>
<feature type="domain" description="ABC transmembrane type-1" evidence="9">
    <location>
        <begin position="25"/>
        <end position="308"/>
    </location>
</feature>
<dbReference type="PROSITE" id="PS50929">
    <property type="entry name" value="ABC_TM1F"/>
    <property type="match status" value="1"/>
</dbReference>
<dbReference type="InterPro" id="IPR027417">
    <property type="entry name" value="P-loop_NTPase"/>
</dbReference>
<evidence type="ECO:0000313" key="10">
    <source>
        <dbReference type="EMBL" id="MBB5869984.1"/>
    </source>
</evidence>
<evidence type="ECO:0000256" key="7">
    <source>
        <dbReference type="SAM" id="Phobius"/>
    </source>
</evidence>
<dbReference type="Pfam" id="PF00005">
    <property type="entry name" value="ABC_tran"/>
    <property type="match status" value="1"/>
</dbReference>
<comment type="caution">
    <text evidence="10">The sequence shown here is derived from an EMBL/GenBank/DDBJ whole genome shotgun (WGS) entry which is preliminary data.</text>
</comment>
<proteinExistence type="predicted"/>
<evidence type="ECO:0000256" key="3">
    <source>
        <dbReference type="ARBA" id="ARBA00022741"/>
    </source>
</evidence>
<feature type="transmembrane region" description="Helical" evidence="7">
    <location>
        <begin position="140"/>
        <end position="158"/>
    </location>
</feature>
<dbReference type="EMBL" id="JACHMN010000002">
    <property type="protein sequence ID" value="MBB5869984.1"/>
    <property type="molecule type" value="Genomic_DNA"/>
</dbReference>
<dbReference type="GO" id="GO:0015421">
    <property type="term" value="F:ABC-type oligopeptide transporter activity"/>
    <property type="evidence" value="ECO:0007669"/>
    <property type="project" value="TreeGrafter"/>
</dbReference>
<keyword evidence="11" id="KW-1185">Reference proteome</keyword>
<dbReference type="SMART" id="SM00382">
    <property type="entry name" value="AAA"/>
    <property type="match status" value="1"/>
</dbReference>
<dbReference type="InterPro" id="IPR003593">
    <property type="entry name" value="AAA+_ATPase"/>
</dbReference>
<evidence type="ECO:0000256" key="2">
    <source>
        <dbReference type="ARBA" id="ARBA00022692"/>
    </source>
</evidence>
<name>A0A841BNY7_9ACTN</name>
<protein>
    <submittedName>
        <fullName evidence="10">ATP-binding cassette subfamily B protein</fullName>
    </submittedName>
</protein>
<feature type="domain" description="ABC transporter" evidence="8">
    <location>
        <begin position="342"/>
        <end position="587"/>
    </location>
</feature>
<evidence type="ECO:0000256" key="1">
    <source>
        <dbReference type="ARBA" id="ARBA00004651"/>
    </source>
</evidence>
<dbReference type="InterPro" id="IPR017871">
    <property type="entry name" value="ABC_transporter-like_CS"/>
</dbReference>
<feature type="transmembrane region" description="Helical" evidence="7">
    <location>
        <begin position="164"/>
        <end position="182"/>
    </location>
</feature>
<dbReference type="GO" id="GO:0005524">
    <property type="term" value="F:ATP binding"/>
    <property type="evidence" value="ECO:0007669"/>
    <property type="project" value="UniProtKB-KW"/>
</dbReference>
<organism evidence="10 11">
    <name type="scientific">Allocatelliglobosispora scoriae</name>
    <dbReference type="NCBI Taxonomy" id="643052"/>
    <lineage>
        <taxon>Bacteria</taxon>
        <taxon>Bacillati</taxon>
        <taxon>Actinomycetota</taxon>
        <taxon>Actinomycetes</taxon>
        <taxon>Micromonosporales</taxon>
        <taxon>Micromonosporaceae</taxon>
        <taxon>Allocatelliglobosispora</taxon>
    </lineage>
</organism>
<feature type="transmembrane region" description="Helical" evidence="7">
    <location>
        <begin position="251"/>
        <end position="270"/>
    </location>
</feature>
<keyword evidence="3" id="KW-0547">Nucleotide-binding</keyword>
<sequence>MAVHAWSGAAAAIGLVLRAAPVRLITSITLGFAAGAAPIAASWCLKRLLDRLAAGETGLGWLVAGLAVAGLGTAALPHLASFVRNAANRATAVLALDRLYASVDRFPGLARFETPSFLDTLRLAQFAGGVAPGRIVDGGLALLTAVVTVVGFLGSLLVLHPVSALLVLAAAVPVLLAELALARRRAGMYWRIGPAQRREAFYASLLGEVRAAKEIRLFGIGALLRSRMIAERRSADAEQHRLDRREALTQGGLGLTAVAVAALCLLWTVQRAAAGSLTVGDVTLVVAAIAGVQASLASMAANLAGTHEQLLLFAHYRAVLGAEPELPVAAEPRPLPPLGHGIELRDVWFRYDDDHPWILRGVDLTIPAGASVALVGANGAGKSTLVKLLCRFYDPTRGAVLWDGVDIRDVDPAELRRRIAAVFQDYMAYDLTGAENIGLGETAALDDRPRLVLAAQRAGVHDALAGLPAGYDTLLSRAFDEEGGVGVPLSGGQWQRVALARALLRDGAELLILDEPSSGLDPESEHDVHSRLRRYRAGRTSLDISHRLGTARDADLIAVLDDGVITERGGHEALMAADGAYARLFRLQAAGYQLS</sequence>
<dbReference type="Proteomes" id="UP000587527">
    <property type="component" value="Unassembled WGS sequence"/>
</dbReference>
<evidence type="ECO:0000259" key="9">
    <source>
        <dbReference type="PROSITE" id="PS50929"/>
    </source>
</evidence>
<evidence type="ECO:0000259" key="8">
    <source>
        <dbReference type="PROSITE" id="PS50893"/>
    </source>
</evidence>
<keyword evidence="5 7" id="KW-1133">Transmembrane helix</keyword>
<dbReference type="SUPFAM" id="SSF52540">
    <property type="entry name" value="P-loop containing nucleoside triphosphate hydrolases"/>
    <property type="match status" value="1"/>
</dbReference>
<feature type="transmembrane region" description="Helical" evidence="7">
    <location>
        <begin position="59"/>
        <end position="80"/>
    </location>
</feature>
<dbReference type="GO" id="GO:0005886">
    <property type="term" value="C:plasma membrane"/>
    <property type="evidence" value="ECO:0007669"/>
    <property type="project" value="UniProtKB-SubCell"/>
</dbReference>
<dbReference type="InterPro" id="IPR003439">
    <property type="entry name" value="ABC_transporter-like_ATP-bd"/>
</dbReference>
<dbReference type="AlphaFoldDB" id="A0A841BNY7"/>
<gene>
    <name evidence="10" type="ORF">F4553_003363</name>
</gene>
<dbReference type="InterPro" id="IPR039421">
    <property type="entry name" value="Type_1_exporter"/>
</dbReference>
<dbReference type="PANTHER" id="PTHR43394">
    <property type="entry name" value="ATP-DEPENDENT PERMEASE MDL1, MITOCHONDRIAL"/>
    <property type="match status" value="1"/>
</dbReference>
<evidence type="ECO:0000256" key="6">
    <source>
        <dbReference type="ARBA" id="ARBA00023136"/>
    </source>
</evidence>
<keyword evidence="4 10" id="KW-0067">ATP-binding</keyword>
<dbReference type="PROSITE" id="PS50893">
    <property type="entry name" value="ABC_TRANSPORTER_2"/>
    <property type="match status" value="1"/>
</dbReference>
<dbReference type="SUPFAM" id="SSF90123">
    <property type="entry name" value="ABC transporter transmembrane region"/>
    <property type="match status" value="1"/>
</dbReference>